<name>A0ABT9WB83_9BACL</name>
<reference evidence="1 2" key="1">
    <citation type="submission" date="2023-07" db="EMBL/GenBank/DDBJ databases">
        <title>Sorghum-associated microbial communities from plants grown in Nebraska, USA.</title>
        <authorList>
            <person name="Schachtman D."/>
        </authorList>
    </citation>
    <scope>NUCLEOTIDE SEQUENCE [LARGE SCALE GENOMIC DNA]</scope>
    <source>
        <strain evidence="1 2">DS1314</strain>
    </source>
</reference>
<sequence length="413" mass="47756">MNFQLYDELFNRDNYPAFSPKDYLPMDNKMCVCLSGDLYENCCKKEVEDAKINRKIDPYANEILEKTYSKKDKKLLSYITEDKSLNKKNISYCAANKVFGDCDNKNHMRRSHTLARGIVLKNLSGGEKVIRFNDHKINSEQDKEAFFNTIGKSGYSEVDIEDASVTVSFCKKHDIELFSSIETDGNGNYSGNNIQNLEYALKSISFDIYYNIMNIKFLSELIKETKYVAFNPDGSNSSFFQDYNLRVNSLFDLYPLMLKVLEELKLLLADNKEPSLETVSFELPLSKVNFSLSEIMIIDDTICFANCINAGKPYIIISYYKNNERIASLDKWKEQYNLNQSNKIGELKSLWPLIKGKFLINAQNIYFNKEAFDKLSDLTKGYLYVIHREGTKDIPDKVQVECDEELMRILYGL</sequence>
<evidence type="ECO:0000313" key="2">
    <source>
        <dbReference type="Proteomes" id="UP001233836"/>
    </source>
</evidence>
<proteinExistence type="predicted"/>
<gene>
    <name evidence="1" type="ORF">J2T19_001958</name>
</gene>
<dbReference type="Proteomes" id="UP001233836">
    <property type="component" value="Unassembled WGS sequence"/>
</dbReference>
<dbReference type="EMBL" id="JAUSTI010000004">
    <property type="protein sequence ID" value="MDQ0170516.1"/>
    <property type="molecule type" value="Genomic_DNA"/>
</dbReference>
<dbReference type="RefSeq" id="WP_307215113.1">
    <property type="nucleotide sequence ID" value="NZ_JAUSTI010000004.1"/>
</dbReference>
<keyword evidence="2" id="KW-1185">Reference proteome</keyword>
<protein>
    <submittedName>
        <fullName evidence="1">Uncharacterized protein</fullName>
    </submittedName>
</protein>
<accession>A0ABT9WB83</accession>
<organism evidence="1 2">
    <name type="scientific">Paenibacillus tundrae</name>
    <dbReference type="NCBI Taxonomy" id="528187"/>
    <lineage>
        <taxon>Bacteria</taxon>
        <taxon>Bacillati</taxon>
        <taxon>Bacillota</taxon>
        <taxon>Bacilli</taxon>
        <taxon>Bacillales</taxon>
        <taxon>Paenibacillaceae</taxon>
        <taxon>Paenibacillus</taxon>
    </lineage>
</organism>
<evidence type="ECO:0000313" key="1">
    <source>
        <dbReference type="EMBL" id="MDQ0170516.1"/>
    </source>
</evidence>
<comment type="caution">
    <text evidence="1">The sequence shown here is derived from an EMBL/GenBank/DDBJ whole genome shotgun (WGS) entry which is preliminary data.</text>
</comment>